<sequence length="65" mass="7702">MRITLEQLSEVELDFLYKLRKARTLDTLELMTERLEREAKTSSEEASICRAFDVRESEIEMGKYV</sequence>
<protein>
    <submittedName>
        <fullName evidence="1">Uncharacterized protein</fullName>
    </submittedName>
</protein>
<evidence type="ECO:0000313" key="1">
    <source>
        <dbReference type="EMBL" id="TKB57383.1"/>
    </source>
</evidence>
<evidence type="ECO:0000313" key="2">
    <source>
        <dbReference type="Proteomes" id="UP000305675"/>
    </source>
</evidence>
<name>A0A4U1BS42_9GAMM</name>
<proteinExistence type="predicted"/>
<gene>
    <name evidence="1" type="ORF">FCL42_03640</name>
</gene>
<accession>A0A4U1BS42</accession>
<dbReference type="SUPFAM" id="SSF68989">
    <property type="entry name" value="Hemolysin expression modulating protein HHA"/>
    <property type="match status" value="1"/>
</dbReference>
<dbReference type="Proteomes" id="UP000305675">
    <property type="component" value="Unassembled WGS sequence"/>
</dbReference>
<dbReference type="Gene3D" id="1.20.1280.40">
    <property type="entry name" value="HHA"/>
    <property type="match status" value="1"/>
</dbReference>
<comment type="caution">
    <text evidence="1">The sequence shown here is derived from an EMBL/GenBank/DDBJ whole genome shotgun (WGS) entry which is preliminary data.</text>
</comment>
<reference evidence="1 2" key="1">
    <citation type="submission" date="2019-04" db="EMBL/GenBank/DDBJ databases">
        <authorList>
            <person name="Hwang J.C."/>
        </authorList>
    </citation>
    <scope>NUCLEOTIDE SEQUENCE [LARGE SCALE GENOMIC DNA]</scope>
    <source>
        <strain evidence="1 2">IMCC35002</strain>
    </source>
</reference>
<dbReference type="RefSeq" id="WP_136862029.1">
    <property type="nucleotide sequence ID" value="NZ_SWCJ01000002.1"/>
</dbReference>
<keyword evidence="2" id="KW-1185">Reference proteome</keyword>
<dbReference type="AlphaFoldDB" id="A0A4U1BS42"/>
<organism evidence="1 2">
    <name type="scientific">Ferrimonas aestuarii</name>
    <dbReference type="NCBI Taxonomy" id="2569539"/>
    <lineage>
        <taxon>Bacteria</taxon>
        <taxon>Pseudomonadati</taxon>
        <taxon>Pseudomonadota</taxon>
        <taxon>Gammaproteobacteria</taxon>
        <taxon>Alteromonadales</taxon>
        <taxon>Ferrimonadaceae</taxon>
        <taxon>Ferrimonas</taxon>
    </lineage>
</organism>
<dbReference type="EMBL" id="SWCJ01000002">
    <property type="protein sequence ID" value="TKB57383.1"/>
    <property type="molecule type" value="Genomic_DNA"/>
</dbReference>
<dbReference type="InterPro" id="IPR036666">
    <property type="entry name" value="HHA_sf"/>
</dbReference>